<dbReference type="VEuPathDB" id="VectorBase:AATE000819"/>
<reference evidence="1" key="1">
    <citation type="submission" date="2022-08" db="UniProtKB">
        <authorList>
            <consortium name="EnsemblMetazoa"/>
        </authorList>
    </citation>
    <scope>IDENTIFICATION</scope>
    <source>
        <strain evidence="1">EBRO</strain>
    </source>
</reference>
<organism evidence="1">
    <name type="scientific">Anopheles atroparvus</name>
    <name type="common">European mosquito</name>
    <dbReference type="NCBI Taxonomy" id="41427"/>
    <lineage>
        <taxon>Eukaryota</taxon>
        <taxon>Metazoa</taxon>
        <taxon>Ecdysozoa</taxon>
        <taxon>Arthropoda</taxon>
        <taxon>Hexapoda</taxon>
        <taxon>Insecta</taxon>
        <taxon>Pterygota</taxon>
        <taxon>Neoptera</taxon>
        <taxon>Endopterygota</taxon>
        <taxon>Diptera</taxon>
        <taxon>Nematocera</taxon>
        <taxon>Culicoidea</taxon>
        <taxon>Culicidae</taxon>
        <taxon>Anophelinae</taxon>
        <taxon>Anopheles</taxon>
    </lineage>
</organism>
<name>A0A182IKE1_ANOAO</name>
<dbReference type="AlphaFoldDB" id="A0A182IKE1"/>
<accession>A0A182IKE1</accession>
<dbReference type="EnsemblMetazoa" id="AATE000819-RA">
    <property type="protein sequence ID" value="AATE000819-PA.1"/>
    <property type="gene ID" value="AATE000819"/>
</dbReference>
<evidence type="ECO:0000313" key="1">
    <source>
        <dbReference type="EnsemblMetazoa" id="AATE000819-PA.1"/>
    </source>
</evidence>
<protein>
    <submittedName>
        <fullName evidence="1">Uncharacterized protein</fullName>
    </submittedName>
</protein>
<proteinExistence type="predicted"/>
<sequence>MIFFQADLEINIRRRVAARMSHEYGRSSVCVRSWISRLYDLVNWRLQNLQMNCFLGRWPLPAGASPAAVAPLGASTVDGLQPTELLLTVVVMVVEVEEAMTLALMLLAVASVFILSAVICWWKAALSRRLG</sequence>